<dbReference type="InterPro" id="IPR000665">
    <property type="entry name" value="Hemagglutn/HN"/>
</dbReference>
<evidence type="ECO:0000256" key="1">
    <source>
        <dbReference type="ARBA" id="ARBA00000427"/>
    </source>
</evidence>
<keyword evidence="24" id="KW-1015">Disulfide bond</keyword>
<dbReference type="InterPro" id="IPR036278">
    <property type="entry name" value="Sialidase_sf"/>
</dbReference>
<comment type="similarity">
    <text evidence="6 25">Belongs to the paramyxoviruses hemagglutinin-neuraminidase family.</text>
</comment>
<feature type="disulfide bond" evidence="24">
    <location>
        <begin position="238"/>
        <end position="251"/>
    </location>
</feature>
<evidence type="ECO:0000256" key="20">
    <source>
        <dbReference type="ARBA" id="ARBA00023136"/>
    </source>
</evidence>
<keyword evidence="13" id="KW-0378">Hydrolase</keyword>
<dbReference type="SUPFAM" id="SSF50939">
    <property type="entry name" value="Sialidases"/>
    <property type="match status" value="1"/>
</dbReference>
<evidence type="ECO:0000256" key="8">
    <source>
        <dbReference type="ARBA" id="ARBA00020643"/>
    </source>
</evidence>
<accession>A0AAE9G425</accession>
<dbReference type="Pfam" id="PF00423">
    <property type="entry name" value="HN"/>
    <property type="match status" value="1"/>
</dbReference>
<evidence type="ECO:0000256" key="11">
    <source>
        <dbReference type="ARBA" id="ARBA00022581"/>
    </source>
</evidence>
<dbReference type="GO" id="GO:0055036">
    <property type="term" value="C:virion membrane"/>
    <property type="evidence" value="ECO:0007669"/>
    <property type="project" value="UniProtKB-SubCell"/>
</dbReference>
<dbReference type="GO" id="GO:0046718">
    <property type="term" value="P:symbiont entry into host cell"/>
    <property type="evidence" value="ECO:0007669"/>
    <property type="project" value="UniProtKB-KW"/>
</dbReference>
<evidence type="ECO:0000256" key="6">
    <source>
        <dbReference type="ARBA" id="ARBA00007701"/>
    </source>
</evidence>
<evidence type="ECO:0000256" key="16">
    <source>
        <dbReference type="ARBA" id="ARBA00022870"/>
    </source>
</evidence>
<keyword evidence="15" id="KW-0946">Virion</keyword>
<keyword evidence="14" id="KW-1161">Viral attachment to host cell</keyword>
<evidence type="ECO:0000256" key="12">
    <source>
        <dbReference type="ARBA" id="ARBA00022692"/>
    </source>
</evidence>
<keyword evidence="19 27" id="KW-1133">Transmembrane helix</keyword>
<organism evidence="28 29">
    <name type="scientific">avian paramyxovirus 21</name>
    <dbReference type="NCBI Taxonomy" id="2849510"/>
    <lineage>
        <taxon>Viruses</taxon>
        <taxon>Riboviria</taxon>
        <taxon>Orthornavirae</taxon>
        <taxon>Negarnaviricota</taxon>
        <taxon>Haploviricotina</taxon>
        <taxon>Monjiviricetes</taxon>
        <taxon>Mononegavirales</taxon>
        <taxon>Paramyxoviridae</taxon>
        <taxon>Avulavirinae</taxon>
        <taxon>Orthoavulavirus</taxon>
        <taxon>Orthoavulavirus koreaense</taxon>
    </lineage>
</organism>
<evidence type="ECO:0000256" key="15">
    <source>
        <dbReference type="ARBA" id="ARBA00022844"/>
    </source>
</evidence>
<evidence type="ECO:0000256" key="18">
    <source>
        <dbReference type="ARBA" id="ARBA00022968"/>
    </source>
</evidence>
<keyword evidence="18" id="KW-0735">Signal-anchor</keyword>
<comment type="subunit">
    <text evidence="23">Homotetramer; composed of disulfide-linked homodimers. Interacts with F protein trimer. Interacts with host CG-1B; this interaction inhibits viral adsorption and replication rather than internalization.</text>
</comment>
<evidence type="ECO:0000256" key="10">
    <source>
        <dbReference type="ARBA" id="ARBA00022546"/>
    </source>
</evidence>
<feature type="disulfide bond" evidence="24">
    <location>
        <begin position="186"/>
        <end position="247"/>
    </location>
</feature>
<keyword evidence="9" id="KW-1032">Host cell membrane</keyword>
<evidence type="ECO:0000256" key="9">
    <source>
        <dbReference type="ARBA" id="ARBA00022511"/>
    </source>
</evidence>
<dbReference type="GO" id="GO:0019031">
    <property type="term" value="C:viral envelope"/>
    <property type="evidence" value="ECO:0007669"/>
    <property type="project" value="UniProtKB-KW"/>
</dbReference>
<dbReference type="CDD" id="cd15469">
    <property type="entry name" value="HN"/>
    <property type="match status" value="1"/>
</dbReference>
<evidence type="ECO:0000256" key="23">
    <source>
        <dbReference type="ARBA" id="ARBA00066270"/>
    </source>
</evidence>
<keyword evidence="10 25" id="KW-0348">Hemagglutinin</keyword>
<evidence type="ECO:0000256" key="26">
    <source>
        <dbReference type="SAM" id="MobiDB-lite"/>
    </source>
</evidence>
<comment type="catalytic activity">
    <reaction evidence="1">
        <text>Hydrolysis of alpha-(2-&gt;3)-, alpha-(2-&gt;6)-, alpha-(2-&gt;8)- glycosidic linkages of terminal sialic acid residues in oligosaccharides, glycoproteins, glycolipids, colominic acid and synthetic substrates.</text>
        <dbReference type="EC" id="3.2.1.18"/>
    </reaction>
</comment>
<dbReference type="PIRSF" id="PIRSF001072">
    <property type="entry name" value="Hemagglut-neuramid_paramyxoV"/>
    <property type="match status" value="1"/>
</dbReference>
<sequence>MEHGLSAASLANDRAEAKNTWRAVFRTVSLLLTAACVAISIAALVYSIGAATPEDLEFIPPLFDSHNRDVTTALGSIIDVDNKIYRQVALEHPVSLLNTESTIMSALTSLSYQINNAANASGCGAPIHDKDYIGGVAKEIYTWDEHNATKYYPSKFLEHLNFIPAPTTGNGCTRIPSFDASATHYCYTHNVILNGCKDYAHSHQHIALGVFKTSPTGNVFLSTLRSINLDDNENRKSCSITATPLGCDLLCAKVTEREEDDYASPEPTQLVHGRMGFDGVYHEESLPVTTLFRDWAANYPTVGGGGVFDNRVWFGIYGGVRQDTPTEESQRGKFAIYRRVNNTCPDDNTTQVARARDAYRPTRFGRKLVQQAILSIPIGPELARASKLSVLDNNVMLMGAEARIMVFGHQALLYQRGSSYFPSALLYPLTLNNGTASAGSPYIFDKFTRPGSPPCHAPARCPNSCVTGVYTDAYPLFWDRNHRVTGVYGMMLDDDTARLNPTAAIFDRTKRSPVMRVSNSNTKAAYSTSTCFRVVKTNRVYCLSIVEVGNTLFGEFRITPLLTEILPEAPSSNAKSGAASPRGDVENTGWTDITIDSPFCDLINRTAAREEVEAYAASWP</sequence>
<evidence type="ECO:0000313" key="28">
    <source>
        <dbReference type="EMBL" id="UNW59201.1"/>
    </source>
</evidence>
<evidence type="ECO:0000256" key="7">
    <source>
        <dbReference type="ARBA" id="ARBA00012733"/>
    </source>
</evidence>
<evidence type="ECO:0000256" key="4">
    <source>
        <dbReference type="ARBA" id="ARBA00004208"/>
    </source>
</evidence>
<dbReference type="GO" id="GO:0004308">
    <property type="term" value="F:exo-alpha-sialidase activity"/>
    <property type="evidence" value="ECO:0007669"/>
    <property type="project" value="UniProtKB-EC"/>
</dbReference>
<comment type="function">
    <text evidence="3">Mediates the viral entry into the host cell together with fusion/F protein. Attaches the virus to sialic acid-containing cell receptors and thereby initiates infection. Binding of HN protein to the receptor induces a conformational change that allows the F protein to trigger virion/cell membranes fusion.</text>
</comment>
<evidence type="ECO:0000256" key="2">
    <source>
        <dbReference type="ARBA" id="ARBA00003028"/>
    </source>
</evidence>
<keyword evidence="22" id="KW-1160">Virus entry into host cell</keyword>
<evidence type="ECO:0000256" key="22">
    <source>
        <dbReference type="ARBA" id="ARBA00023296"/>
    </source>
</evidence>
<feature type="disulfide bond" evidence="24">
    <location>
        <begin position="172"/>
        <end position="196"/>
    </location>
</feature>
<evidence type="ECO:0000256" key="5">
    <source>
        <dbReference type="ARBA" id="ARBA00004336"/>
    </source>
</evidence>
<dbReference type="InterPro" id="IPR016285">
    <property type="entry name" value="Hemagglutn-neuramid"/>
</dbReference>
<feature type="transmembrane region" description="Helical" evidence="27">
    <location>
        <begin position="28"/>
        <end position="49"/>
    </location>
</feature>
<keyword evidence="21" id="KW-0325">Glycoprotein</keyword>
<evidence type="ECO:0000256" key="19">
    <source>
        <dbReference type="ARBA" id="ARBA00022989"/>
    </source>
</evidence>
<feature type="disulfide bond" evidence="24">
    <location>
        <begin position="531"/>
        <end position="542"/>
    </location>
</feature>
<evidence type="ECO:0000256" key="3">
    <source>
        <dbReference type="ARBA" id="ARBA00003736"/>
    </source>
</evidence>
<evidence type="ECO:0000256" key="25">
    <source>
        <dbReference type="RuleBase" id="RU004216"/>
    </source>
</evidence>
<feature type="region of interest" description="Disordered" evidence="26">
    <location>
        <begin position="570"/>
        <end position="590"/>
    </location>
</feature>
<evidence type="ECO:0000256" key="17">
    <source>
        <dbReference type="ARBA" id="ARBA00022879"/>
    </source>
</evidence>
<dbReference type="Gene3D" id="2.120.10.10">
    <property type="match status" value="1"/>
</dbReference>
<dbReference type="Proteomes" id="UP001231177">
    <property type="component" value="Segment"/>
</dbReference>
<dbReference type="EC" id="3.2.1.18" evidence="7"/>
<reference evidence="28" key="1">
    <citation type="submission" date="2021-08" db="EMBL/GenBank/DDBJ databases">
        <authorList>
            <person name="Liu Y.-P."/>
            <person name="Lee F."/>
            <person name="Cheng M.-C."/>
            <person name="Chang C.-Y."/>
            <person name="Chiou C.-J."/>
            <person name="Tsai H.-J."/>
        </authorList>
    </citation>
    <scope>NUCLEOTIDE SEQUENCE</scope>
    <source>
        <strain evidence="28">APMV-21/Anseriformes/Taiwan/AHRI83/2013</strain>
    </source>
</reference>
<keyword evidence="16" id="KW-1043">Host membrane</keyword>
<dbReference type="GO" id="GO:0020002">
    <property type="term" value="C:host cell plasma membrane"/>
    <property type="evidence" value="ECO:0007669"/>
    <property type="project" value="UniProtKB-SubCell"/>
</dbReference>
<keyword evidence="12 27" id="KW-0812">Transmembrane</keyword>
<comment type="function">
    <text evidence="2">Neuraminidase activity ensures the efficient spread of the virus by dissociating the mature virions from the neuraminic acid containing glycoproteins.</text>
</comment>
<evidence type="ECO:0000256" key="21">
    <source>
        <dbReference type="ARBA" id="ARBA00023180"/>
    </source>
</evidence>
<evidence type="ECO:0000256" key="27">
    <source>
        <dbReference type="SAM" id="Phobius"/>
    </source>
</evidence>
<name>A0AAE9G425_9MONO</name>
<dbReference type="EMBL" id="MZ802806">
    <property type="protein sequence ID" value="UNW59201.1"/>
    <property type="molecule type" value="Viral_cRNA"/>
</dbReference>
<evidence type="ECO:0000256" key="24">
    <source>
        <dbReference type="PIRSR" id="PIRSR001072-2"/>
    </source>
</evidence>
<evidence type="ECO:0000313" key="29">
    <source>
        <dbReference type="Proteomes" id="UP001231177"/>
    </source>
</evidence>
<dbReference type="GO" id="GO:0019062">
    <property type="term" value="P:virion attachment to host cell"/>
    <property type="evidence" value="ECO:0007669"/>
    <property type="project" value="UniProtKB-KW"/>
</dbReference>
<keyword evidence="17 25" id="KW-0261">Viral envelope protein</keyword>
<protein>
    <recommendedName>
        <fullName evidence="8">Hemagglutinin-neuraminidase</fullName>
        <ecNumber evidence="7">3.2.1.18</ecNumber>
    </recommendedName>
</protein>
<comment type="subcellular location">
    <subcellularLocation>
        <location evidence="5">Host cell membrane</location>
        <topology evidence="5">Single-pass type II membrane protein</topology>
    </subcellularLocation>
    <subcellularLocation>
        <location evidence="4">Virion membrane</location>
        <topology evidence="4">Single-pass type II membrane protein</topology>
    </subcellularLocation>
</comment>
<proteinExistence type="inferred from homology"/>
<keyword evidence="11" id="KW-0945">Host-virus interaction</keyword>
<dbReference type="GO" id="GO:0046789">
    <property type="term" value="F:host cell surface receptor binding"/>
    <property type="evidence" value="ECO:0007669"/>
    <property type="project" value="InterPro"/>
</dbReference>
<evidence type="ECO:0000256" key="14">
    <source>
        <dbReference type="ARBA" id="ARBA00022804"/>
    </source>
</evidence>
<reference evidence="28" key="2">
    <citation type="journal article" date="2022" name="J. Vet. Med. Sci.">
        <title>Genetic diversity of avian paramyxoviruses isolated from wild birds and domestic poultry in Taiwan between 2009 and 2020.</title>
        <authorList>
            <person name="Liu Y.P."/>
            <person name="Lee F."/>
            <person name="Cheng M.C."/>
            <person name="Chang C.Y."/>
            <person name="Chiou C.J."/>
            <person name="Tsai H.J."/>
        </authorList>
    </citation>
    <scope>NUCLEOTIDE SEQUENCE</scope>
    <source>
        <strain evidence="28">APMV-21/Anseriformes/Taiwan/AHRI83/2013</strain>
    </source>
</reference>
<feature type="disulfide bond" evidence="24">
    <location>
        <begin position="455"/>
        <end position="465"/>
    </location>
</feature>
<keyword evidence="20 27" id="KW-0472">Membrane</keyword>
<evidence type="ECO:0000256" key="13">
    <source>
        <dbReference type="ARBA" id="ARBA00022801"/>
    </source>
</evidence>